<proteinExistence type="inferred from homology"/>
<dbReference type="InterPro" id="IPR024794">
    <property type="entry name" value="Rbsml_eL15_core_dom_sf"/>
</dbReference>
<accession>A0ABD3TCD8</accession>
<evidence type="ECO:0000256" key="3">
    <source>
        <dbReference type="ARBA" id="ARBA00023274"/>
    </source>
</evidence>
<dbReference type="InterPro" id="IPR012678">
    <property type="entry name" value="Ribosomal_uL23/eL15/eS24_sf"/>
</dbReference>
<evidence type="ECO:0000256" key="1">
    <source>
        <dbReference type="ARBA" id="ARBA00006857"/>
    </source>
</evidence>
<dbReference type="InterPro" id="IPR000439">
    <property type="entry name" value="Ribosomal_eL15"/>
</dbReference>
<evidence type="ECO:0000313" key="6">
    <source>
        <dbReference type="Proteomes" id="UP001634393"/>
    </source>
</evidence>
<sequence length="366" mass="42987">MGAYTYVSELWKKKQSDVMRFLLRVRCWEYRQLPAVVRVTHPTRPDKARRLGYKAKQGYVIYRVRVRRGGRKRPVPKGIVYGKPTNQGVTQLKFQRSKRSVAEERAGRKLGGLKDSTYKYFEVILVDAAHATVRNDPRINWICNPVHKHRELRGLTSAGKKYRGAYTYVSELWKKKQSDVMRFLLRVRCWEYRQLPAVVRVTHPTRPDKARRLGYKAKQGYVIYRVRVRRGGRKRPVPKGIVYGKPTNQGVTQLKFQRSKRSVAEERAGRKLGGLKVLNSYWINEDSTYKYFEVILVDAAHATVRNDPRINWICNPVHKHRELRGLTSAGKKYRGLRGKGHLHHKARPSRRATWKRNQTLSLRRYR</sequence>
<dbReference type="InterPro" id="IPR020925">
    <property type="entry name" value="Ribosomal_eL15_CS"/>
</dbReference>
<gene>
    <name evidence="5" type="ORF">ACJIZ3_009385</name>
</gene>
<dbReference type="PROSITE" id="PS01194">
    <property type="entry name" value="RIBOSOMAL_L15E"/>
    <property type="match status" value="2"/>
</dbReference>
<organism evidence="5 6">
    <name type="scientific">Penstemon smallii</name>
    <dbReference type="NCBI Taxonomy" id="265156"/>
    <lineage>
        <taxon>Eukaryota</taxon>
        <taxon>Viridiplantae</taxon>
        <taxon>Streptophyta</taxon>
        <taxon>Embryophyta</taxon>
        <taxon>Tracheophyta</taxon>
        <taxon>Spermatophyta</taxon>
        <taxon>Magnoliopsida</taxon>
        <taxon>eudicotyledons</taxon>
        <taxon>Gunneridae</taxon>
        <taxon>Pentapetalae</taxon>
        <taxon>asterids</taxon>
        <taxon>lamiids</taxon>
        <taxon>Lamiales</taxon>
        <taxon>Plantaginaceae</taxon>
        <taxon>Cheloneae</taxon>
        <taxon>Penstemon</taxon>
    </lineage>
</organism>
<keyword evidence="3 4" id="KW-0687">Ribonucleoprotein</keyword>
<dbReference type="SMART" id="SM01384">
    <property type="entry name" value="Ribosomal_L15e"/>
    <property type="match status" value="2"/>
</dbReference>
<dbReference type="PANTHER" id="PTHR11847:SF4">
    <property type="entry name" value="LARGE RIBOSOMAL SUBUNIT PROTEIN EL15"/>
    <property type="match status" value="1"/>
</dbReference>
<dbReference type="Pfam" id="PF00827">
    <property type="entry name" value="Ribosomal_L15e"/>
    <property type="match status" value="1"/>
</dbReference>
<comment type="similarity">
    <text evidence="1 4">Belongs to the eukaryotic ribosomal protein eL15 family.</text>
</comment>
<evidence type="ECO:0000256" key="2">
    <source>
        <dbReference type="ARBA" id="ARBA00022980"/>
    </source>
</evidence>
<dbReference type="NCBIfam" id="NF003269">
    <property type="entry name" value="PRK04243.1"/>
    <property type="match status" value="1"/>
</dbReference>
<keyword evidence="6" id="KW-1185">Reference proteome</keyword>
<dbReference type="GO" id="GO:1990904">
    <property type="term" value="C:ribonucleoprotein complex"/>
    <property type="evidence" value="ECO:0007669"/>
    <property type="project" value="UniProtKB-KW"/>
</dbReference>
<dbReference type="SUPFAM" id="SSF54189">
    <property type="entry name" value="Ribosomal proteins S24e, L23 and L15e"/>
    <property type="match status" value="2"/>
</dbReference>
<dbReference type="FunFam" id="3.40.1120.10:FF:000001">
    <property type="entry name" value="Ribosomal protein L15"/>
    <property type="match status" value="2"/>
</dbReference>
<comment type="caution">
    <text evidence="5">The sequence shown here is derived from an EMBL/GenBank/DDBJ whole genome shotgun (WGS) entry which is preliminary data.</text>
</comment>
<dbReference type="AlphaFoldDB" id="A0ABD3TCD8"/>
<dbReference type="GO" id="GO:0003729">
    <property type="term" value="F:mRNA binding"/>
    <property type="evidence" value="ECO:0007669"/>
    <property type="project" value="UniProtKB-ARBA"/>
</dbReference>
<protein>
    <recommendedName>
        <fullName evidence="4">Ribosomal protein L15</fullName>
    </recommendedName>
</protein>
<reference evidence="5 6" key="1">
    <citation type="submission" date="2024-12" db="EMBL/GenBank/DDBJ databases">
        <title>The unique morphological basis and parallel evolutionary history of personate flowers in Penstemon.</title>
        <authorList>
            <person name="Depatie T.H."/>
            <person name="Wessinger C.A."/>
        </authorList>
    </citation>
    <scope>NUCLEOTIDE SEQUENCE [LARGE SCALE GENOMIC DNA]</scope>
    <source>
        <strain evidence="5">WTNN_2</strain>
        <tissue evidence="5">Leaf</tissue>
    </source>
</reference>
<dbReference type="PANTHER" id="PTHR11847">
    <property type="entry name" value="RIBOSOMAL PROTEIN L15"/>
    <property type="match status" value="1"/>
</dbReference>
<evidence type="ECO:0000313" key="5">
    <source>
        <dbReference type="EMBL" id="KAL3834649.1"/>
    </source>
</evidence>
<dbReference type="EMBL" id="JBJXBP010000004">
    <property type="protein sequence ID" value="KAL3834649.1"/>
    <property type="molecule type" value="Genomic_DNA"/>
</dbReference>
<dbReference type="Proteomes" id="UP001634393">
    <property type="component" value="Unassembled WGS sequence"/>
</dbReference>
<name>A0ABD3TCD8_9LAMI</name>
<keyword evidence="2 4" id="KW-0689">Ribosomal protein</keyword>
<dbReference type="Gene3D" id="3.40.1120.10">
    <property type="entry name" value="Ribosomal protein l15e"/>
    <property type="match status" value="2"/>
</dbReference>
<evidence type="ECO:0000256" key="4">
    <source>
        <dbReference type="RuleBase" id="RU000663"/>
    </source>
</evidence>
<dbReference type="GO" id="GO:0005840">
    <property type="term" value="C:ribosome"/>
    <property type="evidence" value="ECO:0007669"/>
    <property type="project" value="UniProtKB-KW"/>
</dbReference>